<comment type="caution">
    <text evidence="4">The sequence shown here is derived from an EMBL/GenBank/DDBJ whole genome shotgun (WGS) entry which is preliminary data.</text>
</comment>
<dbReference type="NCBIfam" id="TIGR01549">
    <property type="entry name" value="HAD-SF-IA-v1"/>
    <property type="match status" value="1"/>
</dbReference>
<gene>
    <name evidence="4" type="ORF">EYC87_11180</name>
</gene>
<keyword evidence="2 4" id="KW-0378">Hydrolase</keyword>
<dbReference type="Proteomes" id="UP001143307">
    <property type="component" value="Unassembled WGS sequence"/>
</dbReference>
<dbReference type="Gene3D" id="3.40.50.1000">
    <property type="entry name" value="HAD superfamily/HAD-like"/>
    <property type="match status" value="1"/>
</dbReference>
<dbReference type="SFLD" id="SFLDS00003">
    <property type="entry name" value="Haloacid_Dehalogenase"/>
    <property type="match status" value="1"/>
</dbReference>
<keyword evidence="5" id="KW-1185">Reference proteome</keyword>
<evidence type="ECO:0000256" key="1">
    <source>
        <dbReference type="ARBA" id="ARBA00001946"/>
    </source>
</evidence>
<accession>A0ABT3SY02</accession>
<dbReference type="GO" id="GO:0016787">
    <property type="term" value="F:hydrolase activity"/>
    <property type="evidence" value="ECO:0007669"/>
    <property type="project" value="UniProtKB-KW"/>
</dbReference>
<name>A0ABT3SY02_9GAMM</name>
<dbReference type="InterPro" id="IPR023214">
    <property type="entry name" value="HAD_sf"/>
</dbReference>
<dbReference type="Gene3D" id="1.20.120.1600">
    <property type="match status" value="1"/>
</dbReference>
<dbReference type="InterPro" id="IPR006439">
    <property type="entry name" value="HAD-SF_hydro_IA"/>
</dbReference>
<dbReference type="NCBIfam" id="TIGR01509">
    <property type="entry name" value="HAD-SF-IA-v3"/>
    <property type="match status" value="1"/>
</dbReference>
<protein>
    <submittedName>
        <fullName evidence="4">HAD family hydrolase</fullName>
    </submittedName>
</protein>
<evidence type="ECO:0000256" key="3">
    <source>
        <dbReference type="ARBA" id="ARBA00022842"/>
    </source>
</evidence>
<dbReference type="Pfam" id="PF00702">
    <property type="entry name" value="Hydrolase"/>
    <property type="match status" value="1"/>
</dbReference>
<organism evidence="4 5">
    <name type="scientific">Candidatus Seongchinamella marina</name>
    <dbReference type="NCBI Taxonomy" id="2518990"/>
    <lineage>
        <taxon>Bacteria</taxon>
        <taxon>Pseudomonadati</taxon>
        <taxon>Pseudomonadota</taxon>
        <taxon>Gammaproteobacteria</taxon>
        <taxon>Cellvibrionales</taxon>
        <taxon>Halieaceae</taxon>
        <taxon>Seongchinamella</taxon>
    </lineage>
</organism>
<sequence>MTIKVITFDLDNTLWDVEPALLRAEDAQRVWLLEHRPGTIEQYDHQALWEFKKSVWKRFPHFVHNVSAMRHQMLLELQMAAGYEEEKAHEGAKRAFAEFLAERHRVELYEEALGVLETLAKQYSLGALTNGNADIYKTDAGEYFDFAFLAEEFGASKPAPDMFHAAMATANVAADEIIHVGDNPEHDIQGAREVGMFTVWMNSQGEQWPGGGRADQEIDNLLDLPDAIAAIASRQ</sequence>
<keyword evidence="3" id="KW-0460">Magnesium</keyword>
<proteinExistence type="predicted"/>
<evidence type="ECO:0000256" key="2">
    <source>
        <dbReference type="ARBA" id="ARBA00022801"/>
    </source>
</evidence>
<evidence type="ECO:0000313" key="4">
    <source>
        <dbReference type="EMBL" id="MCX2974144.1"/>
    </source>
</evidence>
<comment type="cofactor">
    <cofactor evidence="1">
        <name>Mg(2+)</name>
        <dbReference type="ChEBI" id="CHEBI:18420"/>
    </cofactor>
</comment>
<dbReference type="EMBL" id="SHNP01000003">
    <property type="protein sequence ID" value="MCX2974144.1"/>
    <property type="molecule type" value="Genomic_DNA"/>
</dbReference>
<evidence type="ECO:0000313" key="5">
    <source>
        <dbReference type="Proteomes" id="UP001143307"/>
    </source>
</evidence>
<reference evidence="4" key="1">
    <citation type="submission" date="2019-02" db="EMBL/GenBank/DDBJ databases">
        <authorList>
            <person name="Li S.-H."/>
        </authorList>
    </citation>
    <scope>NUCLEOTIDE SEQUENCE</scope>
    <source>
        <strain evidence="4">IMCC8485</strain>
    </source>
</reference>
<dbReference type="PANTHER" id="PTHR46470:SF4">
    <property type="entry name" value="5-AMINO-6-(5-PHOSPHO-D-RIBITYLAMINO)URACIL PHOSPHATASE YIGB"/>
    <property type="match status" value="1"/>
</dbReference>
<dbReference type="PANTHER" id="PTHR46470">
    <property type="entry name" value="N-ACYLNEURAMINATE-9-PHOSPHATASE"/>
    <property type="match status" value="1"/>
</dbReference>
<dbReference type="InterPro" id="IPR036412">
    <property type="entry name" value="HAD-like_sf"/>
</dbReference>
<dbReference type="PRINTS" id="PR00413">
    <property type="entry name" value="HADHALOGNASE"/>
</dbReference>
<dbReference type="SUPFAM" id="SSF56784">
    <property type="entry name" value="HAD-like"/>
    <property type="match status" value="1"/>
</dbReference>
<dbReference type="RefSeq" id="WP_279252945.1">
    <property type="nucleotide sequence ID" value="NZ_SHNP01000003.1"/>
</dbReference>
<dbReference type="InterPro" id="IPR051400">
    <property type="entry name" value="HAD-like_hydrolase"/>
</dbReference>
<dbReference type="SFLD" id="SFLDG01129">
    <property type="entry name" value="C1.5:_HAD__Beta-PGM__Phosphata"/>
    <property type="match status" value="1"/>
</dbReference>